<dbReference type="SUPFAM" id="SSF50129">
    <property type="entry name" value="GroES-like"/>
    <property type="match status" value="1"/>
</dbReference>
<dbReference type="EMBL" id="CAJQYY010000002">
    <property type="protein sequence ID" value="CAG4887948.1"/>
    <property type="molecule type" value="Genomic_DNA"/>
</dbReference>
<dbReference type="InterPro" id="IPR051397">
    <property type="entry name" value="Zn-ADH-like_protein"/>
</dbReference>
<feature type="domain" description="Enoyl reductase (ER)" evidence="1">
    <location>
        <begin position="37"/>
        <end position="349"/>
    </location>
</feature>
<keyword evidence="2" id="KW-0560">Oxidoreductase</keyword>
<proteinExistence type="predicted"/>
<sequence length="351" mass="37411">MNSTVVRVDLHSIAQTGQSINNAKENTMRAIRCNQYGPPESLTVETLSDLEPKAGEVVIDVKAASVNFPDVLIIENKYQMKPPLPFTPGSEVAGVVRAVGDGVRDFRVGQRVVAFTGSGAFAEQAVAPATACVPLPDDADFAVAAAFTLAYGTSHHAVVDRAQLKTGETMLVLGAAGGVGLAAVEIGKALGARVIAAASTDEKLATCVEHGADATINYSREDLRERIKALTDGNGPDVIYDPVGGIYSEPAFRSIGWRGRYLVVGFANGEIPKLPLNLTLLKGASIVGVFWGDYARREPQNNVAGFEEMLGWMKAGKLRPHISARYALEDTPRALRDMAERRVIGKIVITP</sequence>
<protein>
    <submittedName>
        <fullName evidence="2">Quinone oxidoreductase 1</fullName>
        <ecNumber evidence="2">1.6.5.5</ecNumber>
    </submittedName>
</protein>
<keyword evidence="3" id="KW-1185">Reference proteome</keyword>
<dbReference type="InterPro" id="IPR013154">
    <property type="entry name" value="ADH-like_N"/>
</dbReference>
<evidence type="ECO:0000313" key="3">
    <source>
        <dbReference type="Proteomes" id="UP000789752"/>
    </source>
</evidence>
<dbReference type="CDD" id="cd08241">
    <property type="entry name" value="QOR1"/>
    <property type="match status" value="1"/>
</dbReference>
<dbReference type="PANTHER" id="PTHR43677">
    <property type="entry name" value="SHORT-CHAIN DEHYDROGENASE/REDUCTASE"/>
    <property type="match status" value="1"/>
</dbReference>
<name>A0ABM8TY69_9BURK</name>
<dbReference type="Pfam" id="PF00107">
    <property type="entry name" value="ADH_zinc_N"/>
    <property type="match status" value="1"/>
</dbReference>
<gene>
    <name evidence="2" type="primary">qorA_1</name>
    <name evidence="2" type="ORF">R54767_00442</name>
</gene>
<dbReference type="InterPro" id="IPR013149">
    <property type="entry name" value="ADH-like_C"/>
</dbReference>
<dbReference type="InterPro" id="IPR011032">
    <property type="entry name" value="GroES-like_sf"/>
</dbReference>
<dbReference type="SUPFAM" id="SSF51735">
    <property type="entry name" value="NAD(P)-binding Rossmann-fold domains"/>
    <property type="match status" value="1"/>
</dbReference>
<organism evidence="2 3">
    <name type="scientific">Paraburkholderia gardini</name>
    <dbReference type="NCBI Taxonomy" id="2823469"/>
    <lineage>
        <taxon>Bacteria</taxon>
        <taxon>Pseudomonadati</taxon>
        <taxon>Pseudomonadota</taxon>
        <taxon>Betaproteobacteria</taxon>
        <taxon>Burkholderiales</taxon>
        <taxon>Burkholderiaceae</taxon>
        <taxon>Paraburkholderia</taxon>
    </lineage>
</organism>
<dbReference type="Gene3D" id="3.40.50.720">
    <property type="entry name" value="NAD(P)-binding Rossmann-like Domain"/>
    <property type="match status" value="1"/>
</dbReference>
<dbReference type="Proteomes" id="UP000789752">
    <property type="component" value="Unassembled WGS sequence"/>
</dbReference>
<dbReference type="PANTHER" id="PTHR43677:SF4">
    <property type="entry name" value="QUINONE OXIDOREDUCTASE-LIKE PROTEIN 2"/>
    <property type="match status" value="1"/>
</dbReference>
<dbReference type="InterPro" id="IPR036291">
    <property type="entry name" value="NAD(P)-bd_dom_sf"/>
</dbReference>
<dbReference type="EC" id="1.6.5.5" evidence="2"/>
<dbReference type="GO" id="GO:0003960">
    <property type="term" value="F:quinone reductase (NADPH) activity"/>
    <property type="evidence" value="ECO:0007669"/>
    <property type="project" value="UniProtKB-EC"/>
</dbReference>
<accession>A0ABM8TY69</accession>
<comment type="caution">
    <text evidence="2">The sequence shown here is derived from an EMBL/GenBank/DDBJ whole genome shotgun (WGS) entry which is preliminary data.</text>
</comment>
<reference evidence="2 3" key="1">
    <citation type="submission" date="2021-04" db="EMBL/GenBank/DDBJ databases">
        <authorList>
            <person name="Vanwijnsberghe S."/>
        </authorList>
    </citation>
    <scope>NUCLEOTIDE SEQUENCE [LARGE SCALE GENOMIC DNA]</scope>
    <source>
        <strain evidence="2 3">LMG 32171</strain>
    </source>
</reference>
<dbReference type="SMART" id="SM00829">
    <property type="entry name" value="PKS_ER"/>
    <property type="match status" value="1"/>
</dbReference>
<evidence type="ECO:0000259" key="1">
    <source>
        <dbReference type="SMART" id="SM00829"/>
    </source>
</evidence>
<dbReference type="InterPro" id="IPR020843">
    <property type="entry name" value="ER"/>
</dbReference>
<dbReference type="Pfam" id="PF08240">
    <property type="entry name" value="ADH_N"/>
    <property type="match status" value="1"/>
</dbReference>
<evidence type="ECO:0000313" key="2">
    <source>
        <dbReference type="EMBL" id="CAG4887948.1"/>
    </source>
</evidence>
<dbReference type="Gene3D" id="3.90.180.10">
    <property type="entry name" value="Medium-chain alcohol dehydrogenases, catalytic domain"/>
    <property type="match status" value="1"/>
</dbReference>